<dbReference type="PANTHER" id="PTHR30472">
    <property type="entry name" value="FERRIC ENTEROBACTIN TRANSPORT SYSTEM PERMEASE PROTEIN"/>
    <property type="match status" value="1"/>
</dbReference>
<evidence type="ECO:0000256" key="1">
    <source>
        <dbReference type="ARBA" id="ARBA00004651"/>
    </source>
</evidence>
<feature type="transmembrane region" description="Helical" evidence="8">
    <location>
        <begin position="312"/>
        <end position="330"/>
    </location>
</feature>
<dbReference type="PANTHER" id="PTHR30472:SF65">
    <property type="entry name" value="SIDEROPHORE TRANSPORT SYSTEM PERMEASE PROTEIN YFIZ-RELATED"/>
    <property type="match status" value="1"/>
</dbReference>
<keyword evidence="5 8" id="KW-0812">Transmembrane</keyword>
<keyword evidence="4" id="KW-1003">Cell membrane</keyword>
<evidence type="ECO:0000256" key="4">
    <source>
        <dbReference type="ARBA" id="ARBA00022475"/>
    </source>
</evidence>
<dbReference type="FunFam" id="1.10.3470.10:FF:000001">
    <property type="entry name" value="Vitamin B12 ABC transporter permease BtuC"/>
    <property type="match status" value="1"/>
</dbReference>
<comment type="similarity">
    <text evidence="2">Belongs to the binding-protein-dependent transport system permease family. FecCD subfamily.</text>
</comment>
<proteinExistence type="inferred from homology"/>
<evidence type="ECO:0000256" key="8">
    <source>
        <dbReference type="SAM" id="Phobius"/>
    </source>
</evidence>
<dbReference type="SUPFAM" id="SSF81345">
    <property type="entry name" value="ABC transporter involved in vitamin B12 uptake, BtuC"/>
    <property type="match status" value="1"/>
</dbReference>
<dbReference type="GO" id="GO:0022857">
    <property type="term" value="F:transmembrane transporter activity"/>
    <property type="evidence" value="ECO:0007669"/>
    <property type="project" value="InterPro"/>
</dbReference>
<feature type="transmembrane region" description="Helical" evidence="8">
    <location>
        <begin position="242"/>
        <end position="272"/>
    </location>
</feature>
<dbReference type="RefSeq" id="WP_116046081.1">
    <property type="nucleotide sequence ID" value="NZ_QUBQ01000002.1"/>
</dbReference>
<organism evidence="9 10">
    <name type="scientific">Paenibacillus paeoniae</name>
    <dbReference type="NCBI Taxonomy" id="2292705"/>
    <lineage>
        <taxon>Bacteria</taxon>
        <taxon>Bacillati</taxon>
        <taxon>Bacillota</taxon>
        <taxon>Bacilli</taxon>
        <taxon>Bacillales</taxon>
        <taxon>Paenibacillaceae</taxon>
        <taxon>Paenibacillus</taxon>
    </lineage>
</organism>
<dbReference type="OrthoDB" id="9811721at2"/>
<comment type="subcellular location">
    <subcellularLocation>
        <location evidence="1">Cell membrane</location>
        <topology evidence="1">Multi-pass membrane protein</topology>
    </subcellularLocation>
</comment>
<protein>
    <submittedName>
        <fullName evidence="9">Iron ABC transporter permease</fullName>
    </submittedName>
</protein>
<keyword evidence="3" id="KW-0813">Transport</keyword>
<dbReference type="Pfam" id="PF01032">
    <property type="entry name" value="FecCD"/>
    <property type="match status" value="1"/>
</dbReference>
<feature type="transmembrane region" description="Helical" evidence="8">
    <location>
        <begin position="154"/>
        <end position="173"/>
    </location>
</feature>
<gene>
    <name evidence="9" type="ORF">DX130_12845</name>
</gene>
<feature type="transmembrane region" description="Helical" evidence="8">
    <location>
        <begin position="96"/>
        <end position="117"/>
    </location>
</feature>
<evidence type="ECO:0000256" key="5">
    <source>
        <dbReference type="ARBA" id="ARBA00022692"/>
    </source>
</evidence>
<reference evidence="9 10" key="1">
    <citation type="submission" date="2018-08" db="EMBL/GenBank/DDBJ databases">
        <title>Paenibacillus sp. M4BSY-1, whole genome shotgun sequence.</title>
        <authorList>
            <person name="Tuo L."/>
        </authorList>
    </citation>
    <scope>NUCLEOTIDE SEQUENCE [LARGE SCALE GENOMIC DNA]</scope>
    <source>
        <strain evidence="9 10">M4BSY-1</strain>
    </source>
</reference>
<comment type="caution">
    <text evidence="9">The sequence shown here is derived from an EMBL/GenBank/DDBJ whole genome shotgun (WGS) entry which is preliminary data.</text>
</comment>
<keyword evidence="10" id="KW-1185">Reference proteome</keyword>
<sequence>MERKIRSNAYRSAGLLGGFVLLIASFILSMRFGFVSISWSDILSSIISYDDGDMNQVVARTARLPRALIAATVGGSLALAGAILQSVTRNPLASPSVLGINAGASIAVVAAITLASIRESEVLMWISFFGAAVAAVAVYALGSLGREGLSPLRIILAGSAMTALFSSLTQGMLVRNESGLQDVLFWLAGSVAGRTIEMLLPVLPFMGVGWLLAFALSRHWNIMAMGEESAKGLGQNMTLMKVAAGLIVILLAGSAVTVAGPIGLIGIIVPHLARGMVGLDYRWLMPYSAVLGASLLLLADLVARFIIFPLEVPVGIMTAALGAPFFIYLARKGRAKL</sequence>
<dbReference type="InterPro" id="IPR000522">
    <property type="entry name" value="ABC_transptr_permease_BtuC"/>
</dbReference>
<dbReference type="Proteomes" id="UP000261905">
    <property type="component" value="Unassembled WGS sequence"/>
</dbReference>
<dbReference type="CDD" id="cd06550">
    <property type="entry name" value="TM_ABC_iron-siderophores_like"/>
    <property type="match status" value="1"/>
</dbReference>
<feature type="transmembrane region" description="Helical" evidence="8">
    <location>
        <begin position="123"/>
        <end position="142"/>
    </location>
</feature>
<accession>A0A371PF66</accession>
<keyword evidence="7 8" id="KW-0472">Membrane</keyword>
<keyword evidence="6 8" id="KW-1133">Transmembrane helix</keyword>
<evidence type="ECO:0000256" key="3">
    <source>
        <dbReference type="ARBA" id="ARBA00022448"/>
    </source>
</evidence>
<evidence type="ECO:0000313" key="10">
    <source>
        <dbReference type="Proteomes" id="UP000261905"/>
    </source>
</evidence>
<feature type="transmembrane region" description="Helical" evidence="8">
    <location>
        <begin position="284"/>
        <end position="306"/>
    </location>
</feature>
<dbReference type="AlphaFoldDB" id="A0A371PF66"/>
<dbReference type="GO" id="GO:0005886">
    <property type="term" value="C:plasma membrane"/>
    <property type="evidence" value="ECO:0007669"/>
    <property type="project" value="UniProtKB-SubCell"/>
</dbReference>
<evidence type="ECO:0000313" key="9">
    <source>
        <dbReference type="EMBL" id="REK74581.1"/>
    </source>
</evidence>
<dbReference type="EMBL" id="QUBQ01000002">
    <property type="protein sequence ID" value="REK74581.1"/>
    <property type="molecule type" value="Genomic_DNA"/>
</dbReference>
<evidence type="ECO:0000256" key="2">
    <source>
        <dbReference type="ARBA" id="ARBA00007935"/>
    </source>
</evidence>
<feature type="transmembrane region" description="Helical" evidence="8">
    <location>
        <begin position="64"/>
        <end position="84"/>
    </location>
</feature>
<feature type="transmembrane region" description="Helical" evidence="8">
    <location>
        <begin position="203"/>
        <end position="222"/>
    </location>
</feature>
<name>A0A371PF66_9BACL</name>
<dbReference type="GO" id="GO:0033214">
    <property type="term" value="P:siderophore-iron import into cell"/>
    <property type="evidence" value="ECO:0007669"/>
    <property type="project" value="TreeGrafter"/>
</dbReference>
<evidence type="ECO:0000256" key="7">
    <source>
        <dbReference type="ARBA" id="ARBA00023136"/>
    </source>
</evidence>
<dbReference type="Gene3D" id="1.10.3470.10">
    <property type="entry name" value="ABC transporter involved in vitamin B12 uptake, BtuC"/>
    <property type="match status" value="1"/>
</dbReference>
<dbReference type="InterPro" id="IPR037294">
    <property type="entry name" value="ABC_BtuC-like"/>
</dbReference>
<evidence type="ECO:0000256" key="6">
    <source>
        <dbReference type="ARBA" id="ARBA00022989"/>
    </source>
</evidence>